<protein>
    <submittedName>
        <fullName evidence="9">High-affinity Na(+)/H(+) antiporter NhaS3</fullName>
    </submittedName>
</protein>
<feature type="transmembrane region" description="Helical" evidence="7">
    <location>
        <begin position="51"/>
        <end position="75"/>
    </location>
</feature>
<evidence type="ECO:0000256" key="5">
    <source>
        <dbReference type="ARBA" id="ARBA00023065"/>
    </source>
</evidence>
<evidence type="ECO:0000313" key="9">
    <source>
        <dbReference type="EMBL" id="QDU31289.1"/>
    </source>
</evidence>
<keyword evidence="2" id="KW-0813">Transport</keyword>
<dbReference type="Gene3D" id="1.20.1530.20">
    <property type="match status" value="1"/>
</dbReference>
<dbReference type="InterPro" id="IPR038770">
    <property type="entry name" value="Na+/solute_symporter_sf"/>
</dbReference>
<evidence type="ECO:0000256" key="6">
    <source>
        <dbReference type="ARBA" id="ARBA00023136"/>
    </source>
</evidence>
<dbReference type="Proteomes" id="UP000315017">
    <property type="component" value="Chromosome"/>
</dbReference>
<sequence length="443" mass="47324">MICLPILAAGDAKTETLLLRVLLQLAVIIAASQVGARVAKWCRQPAVVGEIAAGLLLGPSLFGWLFPTVTGWIFAPETASVMQILSQLGLILLLFLVGLEFDFGHLRWHGSAAIATSLTGVILPFALGAGLAPLIYPYVYQDGGHPVSFAGFLLFMGVSMSITAIPVLARILLELNIVRTRIGAVTMTAAAVDDVIGWILLAAVSSIVQAQFNAWRLLQMTLLTVAFLAIVTFIIRPVMKWLLRRCYVGEDQSDLTPGGLALVLVALFACGIATSLIGIFAIFGAFLLGAALSDEEPLRKALGRELRDFLSVFFLPIFFTYTGLHTNIGSLETVTHWLILAAVMTAAISGKWGGCTFAAWLGGFKLREAACIGALMNTRGLMGLMVINVGRELGVIPESIFCILVLVALLTTLMTTPLLLWLAPGTELQPFVAKSELGGSDRA</sequence>
<keyword evidence="6 7" id="KW-0472">Membrane</keyword>
<feature type="transmembrane region" description="Helical" evidence="7">
    <location>
        <begin position="399"/>
        <end position="423"/>
    </location>
</feature>
<proteinExistence type="predicted"/>
<evidence type="ECO:0000256" key="3">
    <source>
        <dbReference type="ARBA" id="ARBA00022692"/>
    </source>
</evidence>
<feature type="transmembrane region" description="Helical" evidence="7">
    <location>
        <begin position="260"/>
        <end position="289"/>
    </location>
</feature>
<feature type="transmembrane region" description="Helical" evidence="7">
    <location>
        <begin position="81"/>
        <end position="101"/>
    </location>
</feature>
<evidence type="ECO:0000313" key="10">
    <source>
        <dbReference type="Proteomes" id="UP000315017"/>
    </source>
</evidence>
<reference evidence="9 10" key="1">
    <citation type="submission" date="2019-02" db="EMBL/GenBank/DDBJ databases">
        <title>Deep-cultivation of Planctomycetes and their phenomic and genomic characterization uncovers novel biology.</title>
        <authorList>
            <person name="Wiegand S."/>
            <person name="Jogler M."/>
            <person name="Boedeker C."/>
            <person name="Pinto D."/>
            <person name="Vollmers J."/>
            <person name="Rivas-Marin E."/>
            <person name="Kohn T."/>
            <person name="Peeters S.H."/>
            <person name="Heuer A."/>
            <person name="Rast P."/>
            <person name="Oberbeckmann S."/>
            <person name="Bunk B."/>
            <person name="Jeske O."/>
            <person name="Meyerdierks A."/>
            <person name="Storesund J.E."/>
            <person name="Kallscheuer N."/>
            <person name="Luecker S."/>
            <person name="Lage O.M."/>
            <person name="Pohl T."/>
            <person name="Merkel B.J."/>
            <person name="Hornburger P."/>
            <person name="Mueller R.-W."/>
            <person name="Bruemmer F."/>
            <person name="Labrenz M."/>
            <person name="Spormann A.M."/>
            <person name="Op den Camp H."/>
            <person name="Overmann J."/>
            <person name="Amann R."/>
            <person name="Jetten M.S.M."/>
            <person name="Mascher T."/>
            <person name="Medema M.H."/>
            <person name="Devos D.P."/>
            <person name="Kaster A.-K."/>
            <person name="Ovreas L."/>
            <person name="Rohde M."/>
            <person name="Galperin M.Y."/>
            <person name="Jogler C."/>
        </authorList>
    </citation>
    <scope>NUCLEOTIDE SEQUENCE [LARGE SCALE GENOMIC DNA]</scope>
    <source>
        <strain evidence="9 10">ETA_A8</strain>
    </source>
</reference>
<dbReference type="AlphaFoldDB" id="A0A517YM40"/>
<feature type="transmembrane region" description="Helical" evidence="7">
    <location>
        <begin position="366"/>
        <end position="387"/>
    </location>
</feature>
<feature type="domain" description="Cation/H+ exchanger transmembrane" evidence="8">
    <location>
        <begin position="31"/>
        <end position="420"/>
    </location>
</feature>
<keyword evidence="4 7" id="KW-1133">Transmembrane helix</keyword>
<evidence type="ECO:0000256" key="7">
    <source>
        <dbReference type="SAM" id="Phobius"/>
    </source>
</evidence>
<dbReference type="InterPro" id="IPR050794">
    <property type="entry name" value="CPA2_transporter"/>
</dbReference>
<keyword evidence="10" id="KW-1185">Reference proteome</keyword>
<feature type="transmembrane region" description="Helical" evidence="7">
    <location>
        <begin position="220"/>
        <end position="239"/>
    </location>
</feature>
<dbReference type="KEGG" id="aagg:ETAA8_64420"/>
<comment type="subcellular location">
    <subcellularLocation>
        <location evidence="1">Membrane</location>
        <topology evidence="1">Multi-pass membrane protein</topology>
    </subcellularLocation>
</comment>
<evidence type="ECO:0000259" key="8">
    <source>
        <dbReference type="Pfam" id="PF00999"/>
    </source>
</evidence>
<gene>
    <name evidence="9" type="primary">nhaS3_2</name>
    <name evidence="9" type="ORF">ETAA8_64420</name>
</gene>
<dbReference type="EMBL" id="CP036274">
    <property type="protein sequence ID" value="QDU31289.1"/>
    <property type="molecule type" value="Genomic_DNA"/>
</dbReference>
<feature type="transmembrane region" description="Helical" evidence="7">
    <location>
        <begin position="113"/>
        <end position="136"/>
    </location>
</feature>
<keyword evidence="5" id="KW-0406">Ion transport</keyword>
<feature type="transmembrane region" description="Helical" evidence="7">
    <location>
        <begin position="148"/>
        <end position="173"/>
    </location>
</feature>
<dbReference type="RefSeq" id="WP_202921368.1">
    <property type="nucleotide sequence ID" value="NZ_CP036274.1"/>
</dbReference>
<dbReference type="GO" id="GO:0015297">
    <property type="term" value="F:antiporter activity"/>
    <property type="evidence" value="ECO:0007669"/>
    <property type="project" value="InterPro"/>
</dbReference>
<dbReference type="PANTHER" id="PTHR32468:SF0">
    <property type="entry name" value="K(+)_H(+) ANTIPORTER 1"/>
    <property type="match status" value="1"/>
</dbReference>
<organism evidence="9 10">
    <name type="scientific">Anatilimnocola aggregata</name>
    <dbReference type="NCBI Taxonomy" id="2528021"/>
    <lineage>
        <taxon>Bacteria</taxon>
        <taxon>Pseudomonadati</taxon>
        <taxon>Planctomycetota</taxon>
        <taxon>Planctomycetia</taxon>
        <taxon>Pirellulales</taxon>
        <taxon>Pirellulaceae</taxon>
        <taxon>Anatilimnocola</taxon>
    </lineage>
</organism>
<feature type="transmembrane region" description="Helical" evidence="7">
    <location>
        <begin position="185"/>
        <end position="208"/>
    </location>
</feature>
<feature type="transmembrane region" description="Helical" evidence="7">
    <location>
        <begin position="17"/>
        <end position="39"/>
    </location>
</feature>
<name>A0A517YM40_9BACT</name>
<dbReference type="Pfam" id="PF00999">
    <property type="entry name" value="Na_H_Exchanger"/>
    <property type="match status" value="1"/>
</dbReference>
<feature type="transmembrane region" description="Helical" evidence="7">
    <location>
        <begin position="337"/>
        <end position="360"/>
    </location>
</feature>
<dbReference type="GO" id="GO:1902600">
    <property type="term" value="P:proton transmembrane transport"/>
    <property type="evidence" value="ECO:0007669"/>
    <property type="project" value="InterPro"/>
</dbReference>
<keyword evidence="3 7" id="KW-0812">Transmembrane</keyword>
<feature type="transmembrane region" description="Helical" evidence="7">
    <location>
        <begin position="309"/>
        <end position="325"/>
    </location>
</feature>
<evidence type="ECO:0000256" key="4">
    <source>
        <dbReference type="ARBA" id="ARBA00022989"/>
    </source>
</evidence>
<dbReference type="PANTHER" id="PTHR32468">
    <property type="entry name" value="CATION/H + ANTIPORTER"/>
    <property type="match status" value="1"/>
</dbReference>
<dbReference type="GO" id="GO:0016020">
    <property type="term" value="C:membrane"/>
    <property type="evidence" value="ECO:0007669"/>
    <property type="project" value="UniProtKB-SubCell"/>
</dbReference>
<evidence type="ECO:0000256" key="1">
    <source>
        <dbReference type="ARBA" id="ARBA00004141"/>
    </source>
</evidence>
<evidence type="ECO:0000256" key="2">
    <source>
        <dbReference type="ARBA" id="ARBA00022448"/>
    </source>
</evidence>
<accession>A0A517YM40</accession>
<dbReference type="InterPro" id="IPR006153">
    <property type="entry name" value="Cation/H_exchanger_TM"/>
</dbReference>